<evidence type="ECO:0000256" key="2">
    <source>
        <dbReference type="ARBA" id="ARBA00022729"/>
    </source>
</evidence>
<dbReference type="InterPro" id="IPR000742">
    <property type="entry name" value="EGF"/>
</dbReference>
<keyword evidence="2" id="KW-0732">Signal</keyword>
<keyword evidence="4 6" id="KW-1015">Disulfide bond</keyword>
<dbReference type="PROSITE" id="PS01186">
    <property type="entry name" value="EGF_2"/>
    <property type="match status" value="1"/>
</dbReference>
<accession>K1Q9T3</accession>
<keyword evidence="3" id="KW-0677">Repeat</keyword>
<dbReference type="PROSITE" id="PS50026">
    <property type="entry name" value="EGF_3"/>
    <property type="match status" value="1"/>
</dbReference>
<dbReference type="PANTHER" id="PTHR46534:SF1">
    <property type="entry name" value="IGGFC-BINDING PROTEIN N-TERMINAL DOMAIN-CONTAINING PROTEIN"/>
    <property type="match status" value="1"/>
</dbReference>
<dbReference type="SUPFAM" id="SSF57196">
    <property type="entry name" value="EGF/Laminin"/>
    <property type="match status" value="1"/>
</dbReference>
<evidence type="ECO:0000313" key="7">
    <source>
        <dbReference type="EMBL" id="EKC33487.1"/>
    </source>
</evidence>
<dbReference type="GO" id="GO:0005886">
    <property type="term" value="C:plasma membrane"/>
    <property type="evidence" value="ECO:0007669"/>
    <property type="project" value="UniProtKB-ARBA"/>
</dbReference>
<dbReference type="SMART" id="SM00181">
    <property type="entry name" value="EGF"/>
    <property type="match status" value="1"/>
</dbReference>
<evidence type="ECO:0000256" key="3">
    <source>
        <dbReference type="ARBA" id="ARBA00022737"/>
    </source>
</evidence>
<protein>
    <submittedName>
        <fullName evidence="7">IgGFc-binding protein</fullName>
    </submittedName>
</protein>
<keyword evidence="5" id="KW-0325">Glycoprotein</keyword>
<dbReference type="CDD" id="cd00054">
    <property type="entry name" value="EGF_CA"/>
    <property type="match status" value="1"/>
</dbReference>
<comment type="caution">
    <text evidence="6">Lacks conserved residue(s) required for the propagation of feature annotation.</text>
</comment>
<dbReference type="Gene3D" id="2.10.25.10">
    <property type="entry name" value="Laminin"/>
    <property type="match status" value="1"/>
</dbReference>
<dbReference type="Pfam" id="PF00008">
    <property type="entry name" value="EGF"/>
    <property type="match status" value="1"/>
</dbReference>
<evidence type="ECO:0000256" key="1">
    <source>
        <dbReference type="ARBA" id="ARBA00022536"/>
    </source>
</evidence>
<dbReference type="HOGENOM" id="CLU_024153_0_0_1"/>
<dbReference type="GO" id="GO:0000902">
    <property type="term" value="P:cell morphogenesis"/>
    <property type="evidence" value="ECO:0007669"/>
    <property type="project" value="UniProtKB-ARBA"/>
</dbReference>
<dbReference type="GO" id="GO:0005509">
    <property type="term" value="F:calcium ion binding"/>
    <property type="evidence" value="ECO:0007669"/>
    <property type="project" value="InterPro"/>
</dbReference>
<proteinExistence type="predicted"/>
<dbReference type="Pfam" id="PF17517">
    <property type="entry name" value="IgGFc_binding"/>
    <property type="match status" value="1"/>
</dbReference>
<reference evidence="7" key="1">
    <citation type="journal article" date="2012" name="Nature">
        <title>The oyster genome reveals stress adaptation and complexity of shell formation.</title>
        <authorList>
            <person name="Zhang G."/>
            <person name="Fang X."/>
            <person name="Guo X."/>
            <person name="Li L."/>
            <person name="Luo R."/>
            <person name="Xu F."/>
            <person name="Yang P."/>
            <person name="Zhang L."/>
            <person name="Wang X."/>
            <person name="Qi H."/>
            <person name="Xiong Z."/>
            <person name="Que H."/>
            <person name="Xie Y."/>
            <person name="Holland P.W."/>
            <person name="Paps J."/>
            <person name="Zhu Y."/>
            <person name="Wu F."/>
            <person name="Chen Y."/>
            <person name="Wang J."/>
            <person name="Peng C."/>
            <person name="Meng J."/>
            <person name="Yang L."/>
            <person name="Liu J."/>
            <person name="Wen B."/>
            <person name="Zhang N."/>
            <person name="Huang Z."/>
            <person name="Zhu Q."/>
            <person name="Feng Y."/>
            <person name="Mount A."/>
            <person name="Hedgecock D."/>
            <person name="Xu Z."/>
            <person name="Liu Y."/>
            <person name="Domazet-Loso T."/>
            <person name="Du Y."/>
            <person name="Sun X."/>
            <person name="Zhang S."/>
            <person name="Liu B."/>
            <person name="Cheng P."/>
            <person name="Jiang X."/>
            <person name="Li J."/>
            <person name="Fan D."/>
            <person name="Wang W."/>
            <person name="Fu W."/>
            <person name="Wang T."/>
            <person name="Wang B."/>
            <person name="Zhang J."/>
            <person name="Peng Z."/>
            <person name="Li Y."/>
            <person name="Li N."/>
            <person name="Wang J."/>
            <person name="Chen M."/>
            <person name="He Y."/>
            <person name="Tan F."/>
            <person name="Song X."/>
            <person name="Zheng Q."/>
            <person name="Huang R."/>
            <person name="Yang H."/>
            <person name="Du X."/>
            <person name="Chen L."/>
            <person name="Yang M."/>
            <person name="Gaffney P.M."/>
            <person name="Wang S."/>
            <person name="Luo L."/>
            <person name="She Z."/>
            <person name="Ming Y."/>
            <person name="Huang W."/>
            <person name="Zhang S."/>
            <person name="Huang B."/>
            <person name="Zhang Y."/>
            <person name="Qu T."/>
            <person name="Ni P."/>
            <person name="Miao G."/>
            <person name="Wang J."/>
            <person name="Wang Q."/>
            <person name="Steinberg C.E."/>
            <person name="Wang H."/>
            <person name="Li N."/>
            <person name="Qian L."/>
            <person name="Zhang G."/>
            <person name="Li Y."/>
            <person name="Yang H."/>
            <person name="Liu X."/>
            <person name="Wang J."/>
            <person name="Yin Y."/>
            <person name="Wang J."/>
        </authorList>
    </citation>
    <scope>NUCLEOTIDE SEQUENCE [LARGE SCALE GENOMIC DNA]</scope>
    <source>
        <strain evidence="7">05x7-T-G4-1.051#20</strain>
    </source>
</reference>
<evidence type="ECO:0000256" key="6">
    <source>
        <dbReference type="PROSITE-ProRule" id="PRU00076"/>
    </source>
</evidence>
<keyword evidence="1 6" id="KW-0245">EGF-like domain</keyword>
<dbReference type="GO" id="GO:0048666">
    <property type="term" value="P:neuron development"/>
    <property type="evidence" value="ECO:0007669"/>
    <property type="project" value="UniProtKB-ARBA"/>
</dbReference>
<dbReference type="InterPro" id="IPR001881">
    <property type="entry name" value="EGF-like_Ca-bd_dom"/>
</dbReference>
<dbReference type="AlphaFoldDB" id="K1Q9T3"/>
<dbReference type="EMBL" id="JH816757">
    <property type="protein sequence ID" value="EKC33487.1"/>
    <property type="molecule type" value="Genomic_DNA"/>
</dbReference>
<dbReference type="PANTHER" id="PTHR46534">
    <property type="entry name" value="IGGFC_BINDING DOMAIN-CONTAINING PROTEIN"/>
    <property type="match status" value="1"/>
</dbReference>
<dbReference type="SMART" id="SM00179">
    <property type="entry name" value="EGF_CA"/>
    <property type="match status" value="1"/>
</dbReference>
<dbReference type="PROSITE" id="PS00022">
    <property type="entry name" value="EGF_1"/>
    <property type="match status" value="1"/>
</dbReference>
<dbReference type="GO" id="GO:0042063">
    <property type="term" value="P:gliogenesis"/>
    <property type="evidence" value="ECO:0007669"/>
    <property type="project" value="UniProtKB-ARBA"/>
</dbReference>
<sequence>MHFYYANYYVNFPSYSNPCQNGGTCTDSSSNSYTCSCSPGWMGEDCSDFRGSFTNEYLLLIMWNHFYADEHPSYVYLTTNSPTTVQLSSSDSLDPALKSQIDRNVTFTSELKIVLPPELQGQILQKEAKAVRIKSTEPVSVVLFDNDYHSSDDSSMILPTEKLSTSYTVVSTQPLRPRFPVYSSVFAIASLNDDTTVTIKFKLLNNSSPITINGKNYSDSDTLEMSLNKLETFQVGHNTDLTGTTIESSQPVAVFSGNRCNMFPGSMTCSHMMEQLPPTAEWENFFIVPADINSNGSLIRILSAYNTTITIIKGSQTITQDVITGIPYDINSTISETVVIESSNSSLMVTNFVRGNYVDANTADPYMIVVSGYYSCKPQYKVVIPDGYPQNFITVIAFKDVAQSVLINGQNVDPSMIIVQENVMIVGISYDVITLKVSPGSIEIKHSSPFGLVVNGYRSLDSYGFVGNIYNVGNYPVLG</sequence>
<dbReference type="FunFam" id="2.10.25.10:FF:000230">
    <property type="entry name" value="Delta-like protein"/>
    <property type="match status" value="1"/>
</dbReference>
<feature type="disulfide bond" evidence="6">
    <location>
        <begin position="37"/>
        <end position="46"/>
    </location>
</feature>
<dbReference type="InterPro" id="IPR035234">
    <property type="entry name" value="IgGFc-bd_N"/>
</dbReference>
<gene>
    <name evidence="7" type="ORF">CGI_10015276</name>
</gene>
<organism evidence="7">
    <name type="scientific">Magallana gigas</name>
    <name type="common">Pacific oyster</name>
    <name type="synonym">Crassostrea gigas</name>
    <dbReference type="NCBI Taxonomy" id="29159"/>
    <lineage>
        <taxon>Eukaryota</taxon>
        <taxon>Metazoa</taxon>
        <taxon>Spiralia</taxon>
        <taxon>Lophotrochozoa</taxon>
        <taxon>Mollusca</taxon>
        <taxon>Bivalvia</taxon>
        <taxon>Autobranchia</taxon>
        <taxon>Pteriomorphia</taxon>
        <taxon>Ostreida</taxon>
        <taxon>Ostreoidea</taxon>
        <taxon>Ostreidae</taxon>
        <taxon>Magallana</taxon>
    </lineage>
</organism>
<name>K1Q9T3_MAGGI</name>
<evidence type="ECO:0000256" key="4">
    <source>
        <dbReference type="ARBA" id="ARBA00023157"/>
    </source>
</evidence>
<evidence type="ECO:0000256" key="5">
    <source>
        <dbReference type="ARBA" id="ARBA00023180"/>
    </source>
</evidence>
<dbReference type="InParanoid" id="K1Q9T3"/>